<gene>
    <name evidence="1" type="ORF">ARMGADRAFT_1090144</name>
</gene>
<reference evidence="2" key="1">
    <citation type="journal article" date="2017" name="Nat. Ecol. Evol.">
        <title>Genome expansion and lineage-specific genetic innovations in the forest pathogenic fungi Armillaria.</title>
        <authorList>
            <person name="Sipos G."/>
            <person name="Prasanna A.N."/>
            <person name="Walter M.C."/>
            <person name="O'Connor E."/>
            <person name="Balint B."/>
            <person name="Krizsan K."/>
            <person name="Kiss B."/>
            <person name="Hess J."/>
            <person name="Varga T."/>
            <person name="Slot J."/>
            <person name="Riley R."/>
            <person name="Boka B."/>
            <person name="Rigling D."/>
            <person name="Barry K."/>
            <person name="Lee J."/>
            <person name="Mihaltcheva S."/>
            <person name="LaButti K."/>
            <person name="Lipzen A."/>
            <person name="Waldron R."/>
            <person name="Moloney N.M."/>
            <person name="Sperisen C."/>
            <person name="Kredics L."/>
            <person name="Vagvoelgyi C."/>
            <person name="Patrignani A."/>
            <person name="Fitzpatrick D."/>
            <person name="Nagy I."/>
            <person name="Doyle S."/>
            <person name="Anderson J.B."/>
            <person name="Grigoriev I.V."/>
            <person name="Gueldener U."/>
            <person name="Muensterkoetter M."/>
            <person name="Nagy L.G."/>
        </authorList>
    </citation>
    <scope>NUCLEOTIDE SEQUENCE [LARGE SCALE GENOMIC DNA]</scope>
    <source>
        <strain evidence="2">Ar21-2</strain>
    </source>
</reference>
<dbReference type="AlphaFoldDB" id="A0A2H3CW66"/>
<dbReference type="Proteomes" id="UP000217790">
    <property type="component" value="Unassembled WGS sequence"/>
</dbReference>
<sequence>MTFEASSLLTLPFAWGDIGGAGIIFSKMCFIKAKKAESSVHQQAHSGTTILSLVERHKPFWNRLSLLCLLSCPWSTTSSTIQDIISECENGSLDYLDNSAPYMFAGTTYGPAQEDLAATVSLSLNSAVLRFDVSQTSVTILGNGRGGGPLATRYTVDIPLEKRLVLNKRNLC</sequence>
<evidence type="ECO:0000313" key="1">
    <source>
        <dbReference type="EMBL" id="PBK82698.1"/>
    </source>
</evidence>
<name>A0A2H3CW66_ARMGA</name>
<dbReference type="InParanoid" id="A0A2H3CW66"/>
<accession>A0A2H3CW66</accession>
<protein>
    <submittedName>
        <fullName evidence="1">Uncharacterized protein</fullName>
    </submittedName>
</protein>
<keyword evidence="2" id="KW-1185">Reference proteome</keyword>
<evidence type="ECO:0000313" key="2">
    <source>
        <dbReference type="Proteomes" id="UP000217790"/>
    </source>
</evidence>
<proteinExistence type="predicted"/>
<dbReference type="EMBL" id="KZ293714">
    <property type="protein sequence ID" value="PBK82698.1"/>
    <property type="molecule type" value="Genomic_DNA"/>
</dbReference>
<organism evidence="1 2">
    <name type="scientific">Armillaria gallica</name>
    <name type="common">Bulbous honey fungus</name>
    <name type="synonym">Armillaria bulbosa</name>
    <dbReference type="NCBI Taxonomy" id="47427"/>
    <lineage>
        <taxon>Eukaryota</taxon>
        <taxon>Fungi</taxon>
        <taxon>Dikarya</taxon>
        <taxon>Basidiomycota</taxon>
        <taxon>Agaricomycotina</taxon>
        <taxon>Agaricomycetes</taxon>
        <taxon>Agaricomycetidae</taxon>
        <taxon>Agaricales</taxon>
        <taxon>Marasmiineae</taxon>
        <taxon>Physalacriaceae</taxon>
        <taxon>Armillaria</taxon>
    </lineage>
</organism>